<keyword evidence="10" id="KW-0030">Aminoacyl-tRNA synthetase</keyword>
<proteinExistence type="inferred from homology"/>
<keyword evidence="16" id="KW-1185">Reference proteome</keyword>
<dbReference type="AlphaFoldDB" id="A0A1J1H106"/>
<dbReference type="OMA" id="IKNHPIH"/>
<feature type="chain" id="PRO_5011955606" description="phenylalanine--tRNA ligase" evidence="13">
    <location>
        <begin position="20"/>
        <end position="550"/>
    </location>
</feature>
<dbReference type="GeneID" id="39733070"/>
<dbReference type="SUPFAM" id="SSF55681">
    <property type="entry name" value="Class II aaRS and biotin synthetases"/>
    <property type="match status" value="1"/>
</dbReference>
<gene>
    <name evidence="15" type="ORF">PGAL8A_00453700</name>
</gene>
<evidence type="ECO:0000256" key="7">
    <source>
        <dbReference type="ARBA" id="ARBA00022917"/>
    </source>
</evidence>
<keyword evidence="8" id="KW-0809">Transit peptide</keyword>
<reference evidence="15" key="1">
    <citation type="submission" date="2015-04" db="EMBL/GenBank/DDBJ databases">
        <authorList>
            <consortium name="Pathogen Informatics"/>
        </authorList>
    </citation>
    <scope>NUCLEOTIDE SEQUENCE [LARGE SCALE GENOMIC DNA]</scope>
    <source>
        <strain evidence="15">8A</strain>
    </source>
</reference>
<keyword evidence="7" id="KW-0648">Protein biosynthesis</keyword>
<evidence type="ECO:0000256" key="4">
    <source>
        <dbReference type="ARBA" id="ARBA00022598"/>
    </source>
</evidence>
<keyword evidence="13" id="KW-0732">Signal</keyword>
<sequence>MHFFFFTFLIFVLIKLSNTYKKIHFSKIELTKLNNKYYVKDDIINYNRFKNVYNIKNHPIHNVTNEILNFLKKKISFYVVYNKCPLYDSNLCFNEILIKDTNETTSKKNNFYFSDSYIYIPQATSLFPYVYQLLKNERNTKIENTNIHKKTSNYSNESFFEKNNTYNESINKENSNKNVKHENTDIYWNCLNNYNINNISEIDKIENTNLNLNLNYLNSDNFCIVSSIFRKDNIDKLHFPFFNQIDIYIKIKNELINKKKQLIYFLCELLSFLFKKKYKWRIREDSFDFTTNSLQAEIFYNNKWIEILGSGILRNKIIFKKTKKHDVYDYLAIGLGIDRIAMIKFDINRIRDLYLYISNIENTSTNKTTKGYLNNETLYNVISNCKNNKYLNENLKNKLVHDISNYKLSIEENILSESPKKEGIKLRDKILTSIKKTLNENNEVLHFINLYNIKNEERDLSFYSNLEWNNEEFIKKIFDFKNIKNICFLKKVFLFDIFFNKKLNKTSYSYKFIYVATTNIKEQEIFKNYVKELHEEVIKQIVNIYDITIR</sequence>
<protein>
    <recommendedName>
        <fullName evidence="3">phenylalanine--tRNA ligase</fullName>
        <ecNumber evidence="3">6.1.1.20</ecNumber>
    </recommendedName>
    <alternativeName>
        <fullName evidence="11">Phenylalanyl-tRNA synthetase</fullName>
    </alternativeName>
</protein>
<keyword evidence="6" id="KW-0067">ATP-binding</keyword>
<dbReference type="GO" id="GO:0006432">
    <property type="term" value="P:phenylalanyl-tRNA aminoacylation"/>
    <property type="evidence" value="ECO:0007669"/>
    <property type="project" value="TreeGrafter"/>
</dbReference>
<evidence type="ECO:0000256" key="13">
    <source>
        <dbReference type="SAM" id="SignalP"/>
    </source>
</evidence>
<dbReference type="OrthoDB" id="4457at2759"/>
<dbReference type="Gene3D" id="3.30.70.380">
    <property type="entry name" value="Ferrodoxin-fold anticodon-binding domain"/>
    <property type="match status" value="1"/>
</dbReference>
<dbReference type="InterPro" id="IPR006195">
    <property type="entry name" value="aa-tRNA-synth_II"/>
</dbReference>
<dbReference type="InterPro" id="IPR045864">
    <property type="entry name" value="aa-tRNA-synth_II/BPL/LPL"/>
</dbReference>
<dbReference type="InterPro" id="IPR036690">
    <property type="entry name" value="Fdx_antiC-bd_sf"/>
</dbReference>
<dbReference type="InterPro" id="IPR002319">
    <property type="entry name" value="Phenylalanyl-tRNA_Synthase"/>
</dbReference>
<dbReference type="Pfam" id="PF01409">
    <property type="entry name" value="tRNA-synt_2d"/>
    <property type="match status" value="1"/>
</dbReference>
<evidence type="ECO:0000256" key="1">
    <source>
        <dbReference type="ARBA" id="ARBA00004305"/>
    </source>
</evidence>
<accession>A0A1J1H106</accession>
<keyword evidence="9" id="KW-0496">Mitochondrion</keyword>
<comment type="caution">
    <text evidence="15">The sequence shown here is derived from an EMBL/GenBank/DDBJ whole genome shotgun (WGS) entry which is preliminary data.</text>
</comment>
<dbReference type="PROSITE" id="PS50862">
    <property type="entry name" value="AA_TRNA_LIGASE_II"/>
    <property type="match status" value="1"/>
</dbReference>
<dbReference type="GO" id="GO:0005524">
    <property type="term" value="F:ATP binding"/>
    <property type="evidence" value="ECO:0007669"/>
    <property type="project" value="UniProtKB-KW"/>
</dbReference>
<evidence type="ECO:0000256" key="5">
    <source>
        <dbReference type="ARBA" id="ARBA00022741"/>
    </source>
</evidence>
<comment type="subcellular location">
    <subcellularLocation>
        <location evidence="1">Mitochondrion matrix</location>
    </subcellularLocation>
</comment>
<dbReference type="RefSeq" id="XP_028529760.1">
    <property type="nucleotide sequence ID" value="XM_028673292.1"/>
</dbReference>
<dbReference type="InterPro" id="IPR005121">
    <property type="entry name" value="Fdx_antiC-bd"/>
</dbReference>
<evidence type="ECO:0000256" key="11">
    <source>
        <dbReference type="ARBA" id="ARBA00031194"/>
    </source>
</evidence>
<evidence type="ECO:0000256" key="2">
    <source>
        <dbReference type="ARBA" id="ARBA00008226"/>
    </source>
</evidence>
<evidence type="ECO:0000256" key="6">
    <source>
        <dbReference type="ARBA" id="ARBA00022840"/>
    </source>
</evidence>
<dbReference type="VEuPathDB" id="PlasmoDB:PGAL8A_00453700"/>
<evidence type="ECO:0000256" key="12">
    <source>
        <dbReference type="ARBA" id="ARBA00049255"/>
    </source>
</evidence>
<feature type="signal peptide" evidence="13">
    <location>
        <begin position="1"/>
        <end position="19"/>
    </location>
</feature>
<keyword evidence="4 15" id="KW-0436">Ligase</keyword>
<evidence type="ECO:0000256" key="3">
    <source>
        <dbReference type="ARBA" id="ARBA00012814"/>
    </source>
</evidence>
<keyword evidence="5" id="KW-0547">Nucleotide-binding</keyword>
<dbReference type="EMBL" id="CVMV01000083">
    <property type="protein sequence ID" value="CRG96957.1"/>
    <property type="molecule type" value="Genomic_DNA"/>
</dbReference>
<dbReference type="GO" id="GO:0000049">
    <property type="term" value="F:tRNA binding"/>
    <property type="evidence" value="ECO:0007669"/>
    <property type="project" value="InterPro"/>
</dbReference>
<evidence type="ECO:0000256" key="10">
    <source>
        <dbReference type="ARBA" id="ARBA00023146"/>
    </source>
</evidence>
<evidence type="ECO:0000256" key="9">
    <source>
        <dbReference type="ARBA" id="ARBA00023128"/>
    </source>
</evidence>
<dbReference type="EC" id="6.1.1.20" evidence="3"/>
<dbReference type="SUPFAM" id="SSF54991">
    <property type="entry name" value="Anticodon-binding domain of PheRS"/>
    <property type="match status" value="1"/>
</dbReference>
<evidence type="ECO:0000256" key="8">
    <source>
        <dbReference type="ARBA" id="ARBA00022946"/>
    </source>
</evidence>
<organism evidence="15 16">
    <name type="scientific">Plasmodium gallinaceum</name>
    <dbReference type="NCBI Taxonomy" id="5849"/>
    <lineage>
        <taxon>Eukaryota</taxon>
        <taxon>Sar</taxon>
        <taxon>Alveolata</taxon>
        <taxon>Apicomplexa</taxon>
        <taxon>Aconoidasida</taxon>
        <taxon>Haemosporida</taxon>
        <taxon>Plasmodiidae</taxon>
        <taxon>Plasmodium</taxon>
        <taxon>Plasmodium (Haemamoeba)</taxon>
    </lineage>
</organism>
<dbReference type="PANTHER" id="PTHR11538:SF41">
    <property type="entry name" value="PHENYLALANINE--TRNA LIGASE, MITOCHONDRIAL"/>
    <property type="match status" value="1"/>
</dbReference>
<feature type="domain" description="Aminoacyl-transfer RNA synthetases class-II family profile" evidence="14">
    <location>
        <begin position="228"/>
        <end position="358"/>
    </location>
</feature>
<dbReference type="PANTHER" id="PTHR11538">
    <property type="entry name" value="PHENYLALANYL-TRNA SYNTHETASE"/>
    <property type="match status" value="1"/>
</dbReference>
<evidence type="ECO:0000313" key="15">
    <source>
        <dbReference type="EMBL" id="CRG96957.1"/>
    </source>
</evidence>
<name>A0A1J1H106_PLAGA</name>
<dbReference type="Gene3D" id="3.30.930.10">
    <property type="entry name" value="Bira Bifunctional Protein, Domain 2"/>
    <property type="match status" value="1"/>
</dbReference>
<dbReference type="GO" id="GO:0005759">
    <property type="term" value="C:mitochondrial matrix"/>
    <property type="evidence" value="ECO:0007669"/>
    <property type="project" value="UniProtKB-SubCell"/>
</dbReference>
<comment type="similarity">
    <text evidence="2">Belongs to the class-II aminoacyl-tRNA synthetase family.</text>
</comment>
<comment type="catalytic activity">
    <reaction evidence="12">
        <text>tRNA(Phe) + L-phenylalanine + ATP = L-phenylalanyl-tRNA(Phe) + AMP + diphosphate + H(+)</text>
        <dbReference type="Rhea" id="RHEA:19413"/>
        <dbReference type="Rhea" id="RHEA-COMP:9668"/>
        <dbReference type="Rhea" id="RHEA-COMP:9699"/>
        <dbReference type="ChEBI" id="CHEBI:15378"/>
        <dbReference type="ChEBI" id="CHEBI:30616"/>
        <dbReference type="ChEBI" id="CHEBI:33019"/>
        <dbReference type="ChEBI" id="CHEBI:58095"/>
        <dbReference type="ChEBI" id="CHEBI:78442"/>
        <dbReference type="ChEBI" id="CHEBI:78531"/>
        <dbReference type="ChEBI" id="CHEBI:456215"/>
        <dbReference type="EC" id="6.1.1.20"/>
    </reaction>
</comment>
<evidence type="ECO:0000259" key="14">
    <source>
        <dbReference type="PROSITE" id="PS50862"/>
    </source>
</evidence>
<dbReference type="GO" id="GO:0004826">
    <property type="term" value="F:phenylalanine-tRNA ligase activity"/>
    <property type="evidence" value="ECO:0007669"/>
    <property type="project" value="UniProtKB-EC"/>
</dbReference>
<dbReference type="SMART" id="SM00896">
    <property type="entry name" value="FDX-ACB"/>
    <property type="match status" value="1"/>
</dbReference>
<evidence type="ECO:0000313" key="16">
    <source>
        <dbReference type="Proteomes" id="UP000220797"/>
    </source>
</evidence>
<dbReference type="Proteomes" id="UP000220797">
    <property type="component" value="Unassembled WGS sequence"/>
</dbReference>